<sequence>MFTATAFAALGPVTSVLPTSARLLAAGALGAAVAAGLPAAIRHRTRRRVRVVKDVETYAAVFFRLLASEQQLRMLAGRSGRSKLTRASAVLPRLLCDTAGLVPLAAGDPEARELLLGYEQSVALLVNQAVAVERQEDAVESAIRDDHAFAEPTGPALPDGLLPRACLGELGQGLHHAREVLGGADADARSGEIHE</sequence>
<organism evidence="2 3">
    <name type="scientific">Streptomyces agglomeratus</name>
    <dbReference type="NCBI Taxonomy" id="285458"/>
    <lineage>
        <taxon>Bacteria</taxon>
        <taxon>Bacillati</taxon>
        <taxon>Actinomycetota</taxon>
        <taxon>Actinomycetes</taxon>
        <taxon>Kitasatosporales</taxon>
        <taxon>Streptomycetaceae</taxon>
        <taxon>Streptomyces</taxon>
    </lineage>
</organism>
<dbReference type="Proteomes" id="UP000095759">
    <property type="component" value="Unassembled WGS sequence"/>
</dbReference>
<keyword evidence="1" id="KW-0812">Transmembrane</keyword>
<proteinExistence type="predicted"/>
<protein>
    <submittedName>
        <fullName evidence="2">Uncharacterized protein</fullName>
    </submittedName>
</protein>
<gene>
    <name evidence="2" type="ORF">AS594_36170</name>
</gene>
<name>A0A1E5PI34_9ACTN</name>
<evidence type="ECO:0000313" key="2">
    <source>
        <dbReference type="EMBL" id="OEJ29044.1"/>
    </source>
</evidence>
<keyword evidence="1" id="KW-0472">Membrane</keyword>
<evidence type="ECO:0000313" key="3">
    <source>
        <dbReference type="Proteomes" id="UP000095759"/>
    </source>
</evidence>
<accession>A0A1E5PI34</accession>
<evidence type="ECO:0000256" key="1">
    <source>
        <dbReference type="SAM" id="Phobius"/>
    </source>
</evidence>
<keyword evidence="1" id="KW-1133">Transmembrane helix</keyword>
<feature type="transmembrane region" description="Helical" evidence="1">
    <location>
        <begin position="25"/>
        <end position="41"/>
    </location>
</feature>
<dbReference type="EMBL" id="MEHJ01000001">
    <property type="protein sequence ID" value="OEJ29044.1"/>
    <property type="molecule type" value="Genomic_DNA"/>
</dbReference>
<dbReference type="AlphaFoldDB" id="A0A1E5PI34"/>
<reference evidence="2 3" key="1">
    <citation type="submission" date="2016-08" db="EMBL/GenBank/DDBJ databases">
        <title>Complete genome sequence of Streptomyces agglomeratus strain 6-3-2, a novel anti-MRSA actinomycete isolated from Wuli of Tebit, China.</title>
        <authorList>
            <person name="Chen X."/>
        </authorList>
    </citation>
    <scope>NUCLEOTIDE SEQUENCE [LARGE SCALE GENOMIC DNA]</scope>
    <source>
        <strain evidence="2 3">6-3-2</strain>
    </source>
</reference>
<keyword evidence="3" id="KW-1185">Reference proteome</keyword>
<comment type="caution">
    <text evidence="2">The sequence shown here is derived from an EMBL/GenBank/DDBJ whole genome shotgun (WGS) entry which is preliminary data.</text>
</comment>